<accession>A0A9W9LK15</accession>
<name>A0A9W9LK15_9EURO</name>
<reference evidence="1" key="1">
    <citation type="submission" date="2022-11" db="EMBL/GenBank/DDBJ databases">
        <authorList>
            <person name="Petersen C."/>
        </authorList>
    </citation>
    <scope>NUCLEOTIDE SEQUENCE</scope>
    <source>
        <strain evidence="1">IBT 26290</strain>
    </source>
</reference>
<proteinExistence type="predicted"/>
<dbReference type="GeneID" id="81428161"/>
<sequence length="278" mass="32018">MIRSFVKKTEVDAISKNNSWIDDDPRNVDIALDTRQSTPSQRFRGWLGRYAWAESYMIWAQSTYSCSRTSLLNLDAKDAESKAKGHITEYLSIVSQGETTRKSIQHGLKYHAFKHIYGNHGILVLLIHLFTAFRDLNYSHLQSLAEVIHDCEEWSTLAEEKTEWLSKCRSEYNKSCEEYRRRQRNRKRLLELEGLPEQGQSKHARTNVLSTLPTESINVNGSVGDGYDPFEVDFNYLLQELDDQNPEISGNVLSLAARDNEAGLNSYDPFTVDFNFIH</sequence>
<keyword evidence="2" id="KW-1185">Reference proteome</keyword>
<dbReference type="AlphaFoldDB" id="A0A9W9LK15"/>
<protein>
    <submittedName>
        <fullName evidence="1">Uncharacterized protein</fullName>
    </submittedName>
</protein>
<evidence type="ECO:0000313" key="2">
    <source>
        <dbReference type="Proteomes" id="UP001149163"/>
    </source>
</evidence>
<dbReference type="Proteomes" id="UP001149163">
    <property type="component" value="Unassembled WGS sequence"/>
</dbReference>
<dbReference type="EMBL" id="JAPQKN010000004">
    <property type="protein sequence ID" value="KAJ5159856.1"/>
    <property type="molecule type" value="Genomic_DNA"/>
</dbReference>
<reference evidence="1" key="2">
    <citation type="journal article" date="2023" name="IMA Fungus">
        <title>Comparative genomic study of the Penicillium genus elucidates a diverse pangenome and 15 lateral gene transfer events.</title>
        <authorList>
            <person name="Petersen C."/>
            <person name="Sorensen T."/>
            <person name="Nielsen M.R."/>
            <person name="Sondergaard T.E."/>
            <person name="Sorensen J.L."/>
            <person name="Fitzpatrick D.A."/>
            <person name="Frisvad J.C."/>
            <person name="Nielsen K.L."/>
        </authorList>
    </citation>
    <scope>NUCLEOTIDE SEQUENCE</scope>
    <source>
        <strain evidence="1">IBT 26290</strain>
    </source>
</reference>
<organism evidence="1 2">
    <name type="scientific">Penicillium canariense</name>
    <dbReference type="NCBI Taxonomy" id="189055"/>
    <lineage>
        <taxon>Eukaryota</taxon>
        <taxon>Fungi</taxon>
        <taxon>Dikarya</taxon>
        <taxon>Ascomycota</taxon>
        <taxon>Pezizomycotina</taxon>
        <taxon>Eurotiomycetes</taxon>
        <taxon>Eurotiomycetidae</taxon>
        <taxon>Eurotiales</taxon>
        <taxon>Aspergillaceae</taxon>
        <taxon>Penicillium</taxon>
    </lineage>
</organism>
<evidence type="ECO:0000313" key="1">
    <source>
        <dbReference type="EMBL" id="KAJ5159856.1"/>
    </source>
</evidence>
<gene>
    <name evidence="1" type="ORF">N7482_006860</name>
</gene>
<dbReference type="OrthoDB" id="4297974at2759"/>
<dbReference type="RefSeq" id="XP_056541414.1">
    <property type="nucleotide sequence ID" value="XM_056688985.1"/>
</dbReference>
<comment type="caution">
    <text evidence="1">The sequence shown here is derived from an EMBL/GenBank/DDBJ whole genome shotgun (WGS) entry which is preliminary data.</text>
</comment>